<feature type="transmembrane region" description="Helical" evidence="7">
    <location>
        <begin position="456"/>
        <end position="476"/>
    </location>
</feature>
<evidence type="ECO:0000313" key="10">
    <source>
        <dbReference type="Proteomes" id="UP001303601"/>
    </source>
</evidence>
<dbReference type="PANTHER" id="PTHR30043">
    <property type="entry name" value="PHOSPHONATES TRANSPORT SYSTEM PERMEASE PROTEIN"/>
    <property type="match status" value="1"/>
</dbReference>
<keyword evidence="10" id="KW-1185">Reference proteome</keyword>
<comment type="subcellular location">
    <subcellularLocation>
        <location evidence="1 7">Cell membrane</location>
        <topology evidence="1 7">Multi-pass membrane protein</topology>
    </subcellularLocation>
</comment>
<evidence type="ECO:0000256" key="3">
    <source>
        <dbReference type="ARBA" id="ARBA00022475"/>
    </source>
</evidence>
<feature type="transmembrane region" description="Helical" evidence="7">
    <location>
        <begin position="142"/>
        <end position="167"/>
    </location>
</feature>
<evidence type="ECO:0000256" key="2">
    <source>
        <dbReference type="ARBA" id="ARBA00022448"/>
    </source>
</evidence>
<dbReference type="PROSITE" id="PS50928">
    <property type="entry name" value="ABC_TM1"/>
    <property type="match status" value="2"/>
</dbReference>
<sequence>MQKNSQSPSSKVLNESRFEKLINFFQPKFTDINNQKVVKKFPWDKILASLLIIVLFIGFFTLIKPDFQNWKIFWKSIAKFFEINKVIEIGISKFTPLDTFKRSLQFLWTTVSYSVLGTILGMVVSVPLALLSSKNFIKNKFIFIPFRIIMSIIRAVPPVVFAFIFSFLFSNSLAATFSIAVFVCSLMTKWLYEDLDTYDISAYQGMQAIGNGKILAFKKSIFPYLSKRIVSYGFYSFEMVVRFAAILSIVGIPTIGQLLSDNYASIDKFSHISIVLWTLISLMILIELLNYVIKKYILEFTPKHPNIDAKLPFSEQVNQLKRQKSKIYIFKIIIAIFIAIIFIATLLQIEWKLGNSVKIIQFETGMQKLFNPDWSLFREFSGSKTNPIPLGFEALLIALASSIIGFIFAFAIGIFAAKNISGYFSYIFKFVIIVLRAIPAFTFALLFLILSKESRMFAGVLALGIHSIGMLGKLIMESVEKIPRKIFQSLDSIGATWFQKVKFGVVKAILPQALSNLLYRIEINFKSTVVIGAVGASEFGFQVFTYSGNSMEWDKLSSYLIFTIVVLLILEQISNILRSKIMTGYFFTQDVWFKRMIREKMYIKALAICNSNDDIFLNETRYVKYVLAKHKFDKLPLLSLNNLPLLSSISDAQLIDLKNNVRNKENLIKKNMKLISQNLKKLKSDVCRETLANASTQIKKWQIFKRNKIVRKSIKYAVEKYFESFVRIY</sequence>
<dbReference type="CDD" id="cd06261">
    <property type="entry name" value="TM_PBP2"/>
    <property type="match status" value="2"/>
</dbReference>
<feature type="transmembrane region" description="Helical" evidence="7">
    <location>
        <begin position="173"/>
        <end position="192"/>
    </location>
</feature>
<keyword evidence="6 7" id="KW-0472">Membrane</keyword>
<dbReference type="Gene3D" id="1.10.3720.10">
    <property type="entry name" value="MetI-like"/>
    <property type="match status" value="2"/>
</dbReference>
<evidence type="ECO:0000256" key="7">
    <source>
        <dbReference type="RuleBase" id="RU363032"/>
    </source>
</evidence>
<dbReference type="EMBL" id="CP137845">
    <property type="protein sequence ID" value="WPB54103.1"/>
    <property type="molecule type" value="Genomic_DNA"/>
</dbReference>
<evidence type="ECO:0000256" key="4">
    <source>
        <dbReference type="ARBA" id="ARBA00022692"/>
    </source>
</evidence>
<dbReference type="PANTHER" id="PTHR30043:SF1">
    <property type="entry name" value="ABC TRANSPORT SYSTEM PERMEASE PROTEIN P69"/>
    <property type="match status" value="1"/>
</dbReference>
<feature type="transmembrane region" description="Helical" evidence="7">
    <location>
        <begin position="523"/>
        <end position="544"/>
    </location>
</feature>
<feature type="transmembrane region" description="Helical" evidence="7">
    <location>
        <begin position="394"/>
        <end position="415"/>
    </location>
</feature>
<dbReference type="SUPFAM" id="SSF161098">
    <property type="entry name" value="MetI-like"/>
    <property type="match status" value="2"/>
</dbReference>
<protein>
    <submittedName>
        <fullName evidence="9">ABC transporter permease subunit</fullName>
    </submittedName>
</protein>
<feature type="domain" description="ABC transmembrane type-1" evidence="8">
    <location>
        <begin position="391"/>
        <end position="574"/>
    </location>
</feature>
<name>A0ABZ0PB01_9BACT</name>
<dbReference type="InterPro" id="IPR000515">
    <property type="entry name" value="MetI-like"/>
</dbReference>
<keyword evidence="2 7" id="KW-0813">Transport</keyword>
<comment type="similarity">
    <text evidence="7">Belongs to the binding-protein-dependent transport system permease family.</text>
</comment>
<dbReference type="GeneID" id="94493409"/>
<feature type="transmembrane region" description="Helical" evidence="7">
    <location>
        <begin position="427"/>
        <end position="450"/>
    </location>
</feature>
<organism evidence="9 10">
    <name type="scientific">Metamycoplasma equirhinis</name>
    <dbReference type="NCBI Taxonomy" id="92402"/>
    <lineage>
        <taxon>Bacteria</taxon>
        <taxon>Bacillati</taxon>
        <taxon>Mycoplasmatota</taxon>
        <taxon>Mycoplasmoidales</taxon>
        <taxon>Metamycoplasmataceae</taxon>
        <taxon>Metamycoplasma</taxon>
    </lineage>
</organism>
<evidence type="ECO:0000259" key="8">
    <source>
        <dbReference type="PROSITE" id="PS50928"/>
    </source>
</evidence>
<feature type="transmembrane region" description="Helical" evidence="7">
    <location>
        <begin position="106"/>
        <end position="130"/>
    </location>
</feature>
<keyword evidence="5 7" id="KW-1133">Transmembrane helix</keyword>
<evidence type="ECO:0000256" key="5">
    <source>
        <dbReference type="ARBA" id="ARBA00022989"/>
    </source>
</evidence>
<evidence type="ECO:0000313" key="9">
    <source>
        <dbReference type="EMBL" id="WPB54103.1"/>
    </source>
</evidence>
<evidence type="ECO:0000256" key="6">
    <source>
        <dbReference type="ARBA" id="ARBA00023136"/>
    </source>
</evidence>
<dbReference type="InterPro" id="IPR035906">
    <property type="entry name" value="MetI-like_sf"/>
</dbReference>
<evidence type="ECO:0000256" key="1">
    <source>
        <dbReference type="ARBA" id="ARBA00004651"/>
    </source>
</evidence>
<reference evidence="9" key="1">
    <citation type="submission" date="2023-11" db="EMBL/GenBank/DDBJ databases">
        <title>Completed genome sequence of Mycoplasma equirhinis type strain M432/72.</title>
        <authorList>
            <person name="Spergser J."/>
        </authorList>
    </citation>
    <scope>NUCLEOTIDE SEQUENCE [LARGE SCALE GENOMIC DNA]</scope>
    <source>
        <strain evidence="9">M432/72</strain>
    </source>
</reference>
<keyword evidence="4 7" id="KW-0812">Transmembrane</keyword>
<dbReference type="Pfam" id="PF00528">
    <property type="entry name" value="BPD_transp_1"/>
    <property type="match status" value="1"/>
</dbReference>
<keyword evidence="3" id="KW-1003">Cell membrane</keyword>
<feature type="transmembrane region" description="Helical" evidence="7">
    <location>
        <begin position="46"/>
        <end position="63"/>
    </location>
</feature>
<feature type="transmembrane region" description="Helical" evidence="7">
    <location>
        <begin position="556"/>
        <end position="577"/>
    </location>
</feature>
<dbReference type="Proteomes" id="UP001303601">
    <property type="component" value="Chromosome"/>
</dbReference>
<feature type="transmembrane region" description="Helical" evidence="7">
    <location>
        <begin position="229"/>
        <end position="252"/>
    </location>
</feature>
<feature type="domain" description="ABC transmembrane type-1" evidence="8">
    <location>
        <begin position="107"/>
        <end position="293"/>
    </location>
</feature>
<dbReference type="RefSeq" id="WP_140031568.1">
    <property type="nucleotide sequence ID" value="NZ_CP137845.1"/>
</dbReference>
<feature type="transmembrane region" description="Helical" evidence="7">
    <location>
        <begin position="328"/>
        <end position="349"/>
    </location>
</feature>
<accession>A0ABZ0PB01</accession>
<feature type="transmembrane region" description="Helical" evidence="7">
    <location>
        <begin position="272"/>
        <end position="293"/>
    </location>
</feature>
<proteinExistence type="inferred from homology"/>
<gene>
    <name evidence="9" type="ORF">R9B83_00820</name>
</gene>